<protein>
    <submittedName>
        <fullName evidence="2">DNA-binding protein</fullName>
    </submittedName>
</protein>
<evidence type="ECO:0000313" key="3">
    <source>
        <dbReference type="Proteomes" id="UP000475545"/>
    </source>
</evidence>
<dbReference type="GO" id="GO:0003677">
    <property type="term" value="F:DNA binding"/>
    <property type="evidence" value="ECO:0007669"/>
    <property type="project" value="UniProtKB-KW"/>
</dbReference>
<accession>A0A6L7GWZ1</accession>
<comment type="caution">
    <text evidence="2">The sequence shown here is derived from an EMBL/GenBank/DDBJ whole genome shotgun (WGS) entry which is preliminary data.</text>
</comment>
<keyword evidence="2" id="KW-0238">DNA-binding</keyword>
<proteinExistence type="predicted"/>
<dbReference type="RefSeq" id="WP_160904224.1">
    <property type="nucleotide sequence ID" value="NZ_CP102850.1"/>
</dbReference>
<evidence type="ECO:0000256" key="1">
    <source>
        <dbReference type="SAM" id="MobiDB-lite"/>
    </source>
</evidence>
<dbReference type="Proteomes" id="UP000475545">
    <property type="component" value="Unassembled WGS sequence"/>
</dbReference>
<dbReference type="EMBL" id="WMBR01000008">
    <property type="protein sequence ID" value="MXP24027.1"/>
    <property type="molecule type" value="Genomic_DNA"/>
</dbReference>
<feature type="region of interest" description="Disordered" evidence="1">
    <location>
        <begin position="1"/>
        <end position="32"/>
    </location>
</feature>
<gene>
    <name evidence="2" type="ORF">GIY30_22070</name>
</gene>
<keyword evidence="3" id="KW-1185">Reference proteome</keyword>
<dbReference type="AlphaFoldDB" id="A0A6L7GWZ1"/>
<organism evidence="2 3">
    <name type="scientific">Gordonia mangrovi</name>
    <dbReference type="NCBI Taxonomy" id="2665643"/>
    <lineage>
        <taxon>Bacteria</taxon>
        <taxon>Bacillati</taxon>
        <taxon>Actinomycetota</taxon>
        <taxon>Actinomycetes</taxon>
        <taxon>Mycobacteriales</taxon>
        <taxon>Gordoniaceae</taxon>
        <taxon>Gordonia</taxon>
    </lineage>
</organism>
<evidence type="ECO:0000313" key="2">
    <source>
        <dbReference type="EMBL" id="MXP24027.1"/>
    </source>
</evidence>
<reference evidence="2 3" key="1">
    <citation type="submission" date="2019-11" db="EMBL/GenBank/DDBJ databases">
        <title>Gordonia sp. nov., a novel actinobacterium isolated from mangrove soil in Hainan.</title>
        <authorList>
            <person name="Huang X."/>
            <person name="Xie Y."/>
            <person name="Chu X."/>
            <person name="Xiao K."/>
        </authorList>
    </citation>
    <scope>NUCLEOTIDE SEQUENCE [LARGE SCALE GENOMIC DNA]</scope>
    <source>
        <strain evidence="2 3">HNM0687</strain>
    </source>
</reference>
<name>A0A6L7GWZ1_9ACTN</name>
<sequence length="209" mass="22242">MPATTTPGDDRTTTRRASRAENASAGHRGRATSTAFAEALSDTLSSVPKPARDSFLRGVTGDDQLDSSLWGRGPSPTQRKQAALENLRRQFAARSAVLEYSLTRAEAADLLEVSEQAVLDRIKAGDLLGLKKGREWRLPLWQFNAGCAHGFVPGLARLRDSFPGGVVSLTEWAATPNVDLDGATPTQALAANRIDDVIAVAATSTSAAW</sequence>